<protein>
    <submittedName>
        <fullName evidence="4">TolC family protein</fullName>
    </submittedName>
</protein>
<reference evidence="4 5" key="1">
    <citation type="submission" date="2023-09" db="EMBL/GenBank/DDBJ databases">
        <authorList>
            <person name="Rey-Velasco X."/>
        </authorList>
    </citation>
    <scope>NUCLEOTIDE SEQUENCE [LARGE SCALE GENOMIC DNA]</scope>
    <source>
        <strain evidence="4 5">W345</strain>
    </source>
</reference>
<dbReference type="InterPro" id="IPR010131">
    <property type="entry name" value="MdtP/NodT-like"/>
</dbReference>
<dbReference type="Pfam" id="PF02321">
    <property type="entry name" value="OEP"/>
    <property type="match status" value="1"/>
</dbReference>
<evidence type="ECO:0000313" key="4">
    <source>
        <dbReference type="EMBL" id="MDT0497579.1"/>
    </source>
</evidence>
<accession>A0ABU2WIV6</accession>
<proteinExistence type="inferred from homology"/>
<feature type="signal peptide" evidence="3">
    <location>
        <begin position="1"/>
        <end position="23"/>
    </location>
</feature>
<organism evidence="4 5">
    <name type="scientific">Banduia mediterranea</name>
    <dbReference type="NCBI Taxonomy" id="3075609"/>
    <lineage>
        <taxon>Bacteria</taxon>
        <taxon>Pseudomonadati</taxon>
        <taxon>Pseudomonadota</taxon>
        <taxon>Gammaproteobacteria</taxon>
        <taxon>Nevskiales</taxon>
        <taxon>Algiphilaceae</taxon>
        <taxon>Banduia</taxon>
    </lineage>
</organism>
<evidence type="ECO:0000256" key="2">
    <source>
        <dbReference type="SAM" id="Coils"/>
    </source>
</evidence>
<keyword evidence="5" id="KW-1185">Reference proteome</keyword>
<dbReference type="SUPFAM" id="SSF56954">
    <property type="entry name" value="Outer membrane efflux proteins (OEP)"/>
    <property type="match status" value="1"/>
</dbReference>
<comment type="similarity">
    <text evidence="1">Belongs to the outer membrane factor (OMF) (TC 1.B.17) family.</text>
</comment>
<keyword evidence="2" id="KW-0175">Coiled coil</keyword>
<keyword evidence="3" id="KW-0732">Signal</keyword>
<dbReference type="EMBL" id="JAVRIC010000011">
    <property type="protein sequence ID" value="MDT0497579.1"/>
    <property type="molecule type" value="Genomic_DNA"/>
</dbReference>
<dbReference type="RefSeq" id="WP_311364971.1">
    <property type="nucleotide sequence ID" value="NZ_JAVRIC010000011.1"/>
</dbReference>
<evidence type="ECO:0000256" key="3">
    <source>
        <dbReference type="SAM" id="SignalP"/>
    </source>
</evidence>
<evidence type="ECO:0000313" key="5">
    <source>
        <dbReference type="Proteomes" id="UP001254608"/>
    </source>
</evidence>
<dbReference type="InterPro" id="IPR003423">
    <property type="entry name" value="OMP_efflux"/>
</dbReference>
<comment type="caution">
    <text evidence="4">The sequence shown here is derived from an EMBL/GenBank/DDBJ whole genome shotgun (WGS) entry which is preliminary data.</text>
</comment>
<feature type="chain" id="PRO_5045489250" evidence="3">
    <location>
        <begin position="24"/>
        <end position="424"/>
    </location>
</feature>
<dbReference type="PANTHER" id="PTHR30203:SF24">
    <property type="entry name" value="BLR4935 PROTEIN"/>
    <property type="match status" value="1"/>
</dbReference>
<evidence type="ECO:0000256" key="1">
    <source>
        <dbReference type="ARBA" id="ARBA00007613"/>
    </source>
</evidence>
<dbReference type="Gene3D" id="1.20.1600.10">
    <property type="entry name" value="Outer membrane efflux proteins (OEP)"/>
    <property type="match status" value="1"/>
</dbReference>
<dbReference type="Proteomes" id="UP001254608">
    <property type="component" value="Unassembled WGS sequence"/>
</dbReference>
<sequence length="424" mass="46787">MSRYFRRALWHACLLCCTSPAWAVTLPAPEPPHPLGMLTLGDAVAAALRGHPDLEVMAWERRAAEARRLQAGLRPNPELIATLENGPGTGEHRGLSQLETTIQLALPLEPGARRDARLGISGAELAGVDAREVLLRLDVAATTSRMFIDVVEQQQNLKLAGQAVQDAEAMLEAVRRRVRAGAASELEINRAAVALERSRLQEEHYEHLLLVQRRLLAAQWGEHEPAFEQAEADLLPLPGLPDGPALLAQLRLSPDFALYDVEGRLHQAQAAHAITQSRMQPLVGIGLRRFEATDDVALLATLTLPLPWRNRQQGAIAEAEALSVRSEAARAAAELTAEAALFDLLQELKHAATVLERLDIELIPQAERAQSLLRQGYKSGRYTQLDWLDARRTRLELEQERLSTAADFHRFRVAVERMTALSAP</sequence>
<gene>
    <name evidence="4" type="ORF">RM530_09415</name>
</gene>
<dbReference type="PANTHER" id="PTHR30203">
    <property type="entry name" value="OUTER MEMBRANE CATION EFFLUX PROTEIN"/>
    <property type="match status" value="1"/>
</dbReference>
<feature type="coiled-coil region" evidence="2">
    <location>
        <begin position="157"/>
        <end position="203"/>
    </location>
</feature>
<name>A0ABU2WIV6_9GAMM</name>